<dbReference type="GO" id="GO:0006078">
    <property type="term" value="P:(1-&gt;6)-beta-D-glucan biosynthetic process"/>
    <property type="evidence" value="ECO:0007669"/>
    <property type="project" value="TreeGrafter"/>
</dbReference>
<dbReference type="InterPro" id="IPR037654">
    <property type="entry name" value="Big1"/>
</dbReference>
<sequence>MLSSSKLDVPASNSQLQSTSSVVTSAQSLLASCPTQIYNIMTHPNAHASDLRDPITGSCRAKSLCANNSTRIQTTVGVAEVVGDVIDAQALRTYIEQACGKVGREAVVTVSQLDALPGRGDASRGSMMAVTDKQIGAFVDSYDTNGQDFTVLYFASPHEPPRNYESDFVDTTPMELRRRMDGGMLERADGVSGNASLPLFAKYQFFTPGLFMAFLGAVIMFAMLYAGLSAVASLEVSYGAFDKEMGPAAQKKAQ</sequence>
<evidence type="ECO:0000256" key="7">
    <source>
        <dbReference type="ARBA" id="ARBA00022989"/>
    </source>
</evidence>
<dbReference type="Proteomes" id="UP001140453">
    <property type="component" value="Unassembled WGS sequence"/>
</dbReference>
<evidence type="ECO:0000256" key="6">
    <source>
        <dbReference type="ARBA" id="ARBA00022824"/>
    </source>
</evidence>
<evidence type="ECO:0000256" key="8">
    <source>
        <dbReference type="ARBA" id="ARBA00023136"/>
    </source>
</evidence>
<evidence type="ECO:0000313" key="12">
    <source>
        <dbReference type="EMBL" id="KAJ4389305.1"/>
    </source>
</evidence>
<evidence type="ECO:0000256" key="10">
    <source>
        <dbReference type="SAM" id="Phobius"/>
    </source>
</evidence>
<dbReference type="OrthoDB" id="9985059at2759"/>
<evidence type="ECO:0000313" key="13">
    <source>
        <dbReference type="Proteomes" id="UP001140453"/>
    </source>
</evidence>
<keyword evidence="9" id="KW-0961">Cell wall biogenesis/degradation</keyword>
<evidence type="ECO:0000259" key="11">
    <source>
        <dbReference type="Pfam" id="PF20520"/>
    </source>
</evidence>
<comment type="subcellular location">
    <subcellularLocation>
        <location evidence="1">Endoplasmic reticulum membrane</location>
        <topology evidence="1">Single-pass type I membrane protein</topology>
    </subcellularLocation>
</comment>
<evidence type="ECO:0000256" key="4">
    <source>
        <dbReference type="ARBA" id="ARBA00022692"/>
    </source>
</evidence>
<evidence type="ECO:0000256" key="1">
    <source>
        <dbReference type="ARBA" id="ARBA00004115"/>
    </source>
</evidence>
<keyword evidence="4 10" id="KW-0812">Transmembrane</keyword>
<reference evidence="12" key="1">
    <citation type="submission" date="2022-10" db="EMBL/GenBank/DDBJ databases">
        <title>Tapping the CABI collections for fungal endophytes: first genome assemblies for Collariella, Neodidymelliopsis, Ascochyta clinopodiicola, Didymella pomorum, Didymosphaeria variabile, Neocosmospora piperis and Neocucurbitaria cava.</title>
        <authorList>
            <person name="Hill R."/>
        </authorList>
    </citation>
    <scope>NUCLEOTIDE SEQUENCE</scope>
    <source>
        <strain evidence="12">IMI 355082</strain>
    </source>
</reference>
<accession>A0A9W8YP88</accession>
<evidence type="ECO:0000256" key="9">
    <source>
        <dbReference type="ARBA" id="ARBA00023316"/>
    </source>
</evidence>
<dbReference type="GO" id="GO:0005789">
    <property type="term" value="C:endoplasmic reticulum membrane"/>
    <property type="evidence" value="ECO:0007669"/>
    <property type="project" value="UniProtKB-SubCell"/>
</dbReference>
<dbReference type="PANTHER" id="PTHR28285:SF1">
    <property type="entry name" value="PROTEIN BIG1"/>
    <property type="match status" value="1"/>
</dbReference>
<evidence type="ECO:0000256" key="5">
    <source>
        <dbReference type="ARBA" id="ARBA00022729"/>
    </source>
</evidence>
<comment type="similarity">
    <text evidence="2">Belongs to the BIG1 family.</text>
</comment>
<feature type="transmembrane region" description="Helical" evidence="10">
    <location>
        <begin position="205"/>
        <end position="228"/>
    </location>
</feature>
<protein>
    <recommendedName>
        <fullName evidence="3">Protein BIG1</fullName>
    </recommendedName>
</protein>
<evidence type="ECO:0000256" key="2">
    <source>
        <dbReference type="ARBA" id="ARBA00008203"/>
    </source>
</evidence>
<dbReference type="AlphaFoldDB" id="A0A9W8YP88"/>
<dbReference type="Pfam" id="PF20520">
    <property type="entry name" value="Ac45-VOA1_TM"/>
    <property type="match status" value="1"/>
</dbReference>
<dbReference type="GO" id="GO:0009272">
    <property type="term" value="P:fungal-type cell wall biogenesis"/>
    <property type="evidence" value="ECO:0007669"/>
    <property type="project" value="TreeGrafter"/>
</dbReference>
<name>A0A9W8YP88_9PEZI</name>
<keyword evidence="6" id="KW-0256">Endoplasmic reticulum</keyword>
<dbReference type="GO" id="GO:0071555">
    <property type="term" value="P:cell wall organization"/>
    <property type="evidence" value="ECO:0007669"/>
    <property type="project" value="UniProtKB-KW"/>
</dbReference>
<gene>
    <name evidence="12" type="ORF">N0V93_006771</name>
</gene>
<dbReference type="EMBL" id="JAPEVB010000004">
    <property type="protein sequence ID" value="KAJ4389305.1"/>
    <property type="molecule type" value="Genomic_DNA"/>
</dbReference>
<comment type="caution">
    <text evidence="12">The sequence shown here is derived from an EMBL/GenBank/DDBJ whole genome shotgun (WGS) entry which is preliminary data.</text>
</comment>
<keyword evidence="7 10" id="KW-1133">Transmembrane helix</keyword>
<keyword evidence="13" id="KW-1185">Reference proteome</keyword>
<evidence type="ECO:0000256" key="3">
    <source>
        <dbReference type="ARBA" id="ARBA00022089"/>
    </source>
</evidence>
<keyword evidence="8 10" id="KW-0472">Membrane</keyword>
<dbReference type="PROSITE" id="PS51257">
    <property type="entry name" value="PROKAR_LIPOPROTEIN"/>
    <property type="match status" value="1"/>
</dbReference>
<dbReference type="PANTHER" id="PTHR28285">
    <property type="entry name" value="PROTEIN BIG1"/>
    <property type="match status" value="1"/>
</dbReference>
<organism evidence="12 13">
    <name type="scientific">Gnomoniopsis smithogilvyi</name>
    <dbReference type="NCBI Taxonomy" id="1191159"/>
    <lineage>
        <taxon>Eukaryota</taxon>
        <taxon>Fungi</taxon>
        <taxon>Dikarya</taxon>
        <taxon>Ascomycota</taxon>
        <taxon>Pezizomycotina</taxon>
        <taxon>Sordariomycetes</taxon>
        <taxon>Sordariomycetidae</taxon>
        <taxon>Diaporthales</taxon>
        <taxon>Gnomoniaceae</taxon>
        <taxon>Gnomoniopsis</taxon>
    </lineage>
</organism>
<feature type="domain" description="V-type proton ATPase subunit S1/VOA1 transmembrane" evidence="11">
    <location>
        <begin position="204"/>
        <end position="243"/>
    </location>
</feature>
<keyword evidence="5" id="KW-0732">Signal</keyword>
<proteinExistence type="inferred from homology"/>
<dbReference type="InterPro" id="IPR046756">
    <property type="entry name" value="VAS1/VOA1_TM"/>
</dbReference>